<dbReference type="PANTHER" id="PTHR11475:SF4">
    <property type="entry name" value="CHORION PEROXIDASE"/>
    <property type="match status" value="1"/>
</dbReference>
<dbReference type="Proteomes" id="UP001445076">
    <property type="component" value="Unassembled WGS sequence"/>
</dbReference>
<dbReference type="PRINTS" id="PR00457">
    <property type="entry name" value="ANPEROXIDASE"/>
</dbReference>
<evidence type="ECO:0000313" key="9">
    <source>
        <dbReference type="Proteomes" id="UP001445076"/>
    </source>
</evidence>
<dbReference type="EMBL" id="JARKIK010000005">
    <property type="protein sequence ID" value="KAK8751905.1"/>
    <property type="molecule type" value="Genomic_DNA"/>
</dbReference>
<name>A0AAW0Y543_CHEQU</name>
<dbReference type="GO" id="GO:0020037">
    <property type="term" value="F:heme binding"/>
    <property type="evidence" value="ECO:0007669"/>
    <property type="project" value="InterPro"/>
</dbReference>
<keyword evidence="4" id="KW-0732">Signal</keyword>
<keyword evidence="9" id="KW-1185">Reference proteome</keyword>
<comment type="subcellular location">
    <subcellularLocation>
        <location evidence="1">Secreted</location>
    </subcellularLocation>
</comment>
<feature type="non-terminal residue" evidence="8">
    <location>
        <position position="1"/>
    </location>
</feature>
<feature type="region of interest" description="Disordered" evidence="7">
    <location>
        <begin position="275"/>
        <end position="305"/>
    </location>
</feature>
<dbReference type="Pfam" id="PF03098">
    <property type="entry name" value="An_peroxidase"/>
    <property type="match status" value="1"/>
</dbReference>
<reference evidence="8 9" key="1">
    <citation type="journal article" date="2024" name="BMC Genomics">
        <title>Genome assembly of redclaw crayfish (Cherax quadricarinatus) provides insights into its immune adaptation and hypoxia tolerance.</title>
        <authorList>
            <person name="Liu Z."/>
            <person name="Zheng J."/>
            <person name="Li H."/>
            <person name="Fang K."/>
            <person name="Wang S."/>
            <person name="He J."/>
            <person name="Zhou D."/>
            <person name="Weng S."/>
            <person name="Chi M."/>
            <person name="Gu Z."/>
            <person name="He J."/>
            <person name="Li F."/>
            <person name="Wang M."/>
        </authorList>
    </citation>
    <scope>NUCLEOTIDE SEQUENCE [LARGE SCALE GENOMIC DNA]</scope>
    <source>
        <strain evidence="8">ZL_2023a</strain>
    </source>
</reference>
<evidence type="ECO:0000256" key="6">
    <source>
        <dbReference type="PIRSR" id="PIRSR619791-2"/>
    </source>
</evidence>
<keyword evidence="5" id="KW-0325">Glycoprotein</keyword>
<proteinExistence type="predicted"/>
<comment type="caution">
    <text evidence="8">The sequence shown here is derived from an EMBL/GenBank/DDBJ whole genome shotgun (WGS) entry which is preliminary data.</text>
</comment>
<evidence type="ECO:0000256" key="1">
    <source>
        <dbReference type="ARBA" id="ARBA00004613"/>
    </source>
</evidence>
<sequence length="825" mass="91325">CCMLVTGSLSVRLDTTRAAAPGITYSLNKQLKEKQTMLLRWLVVVAAVLSLNAQVNAQRRRQQRPQGSPQGRPQAQQVGGCSCVYLVECAPHLNEIQQSCDLGGGVAGVCCPVSPAAIGAAGARVTTRGTFPPASVSASLPSLESAMTRQSFTAGLNFANTINQIEQNLMQSSIVLQRFSPAGQHLRFFIIDDGARAMDRNAMAIIAASRQLVNDFSLTRNQASFGLRNMPVRGTSLESLCPQVPTCPNPNSKYRTVDGSCNNLANPIWGKSNTPTQRILPPTYEDGVFEPRSRATDGSPLPGVRRVSSSVLPDVNRPDQFYTSSFMVWGQFIDHEITHVPFPTMENGEGIQCCPNGTLAPPAMRHPRCFPIDLTGDAFFGRLGRTCMNFVRSMVAVGAGSECVFGYAEQLTQITHWIDGSAIYGSTDEQMRNLRTFRNGLLRTSGNNILPVNSNQGGNCEAQTRGALCLLAGDSRANQQPGLTAIQILWLRQHNRVAGELQRLNPQWSDEAVFQETRRIITALEQHIIYNEWLPIVLGKNLMAAFGLNTLRSGFSRDYNPNINPNMNNEFSTAAFRFGHSLVQGTCRLFTQNGGVDNIKLRDHFNSPHLIELQNRLDDLVRSFTQLAMQQFDAFVTEDLTNHLFQTPMFNFGLDLMSINLQRGRDHGIGTYNSFREICGLPRARTFNDLTDQMIPDNVQKLARVYKSVDDIDFFVGGLSERPLPGSLLGWTFLCVVGDQFARLKKADRYFYDLAGQPGSFNEAQLQQIRLSSWARIMCDNSNVDAVQPLAFRQTNSRFNQPVPCNSANIPRPDWTPWRGERAAA</sequence>
<evidence type="ECO:0000256" key="2">
    <source>
        <dbReference type="ARBA" id="ARBA00022525"/>
    </source>
</evidence>
<dbReference type="GO" id="GO:0005576">
    <property type="term" value="C:extracellular region"/>
    <property type="evidence" value="ECO:0007669"/>
    <property type="project" value="UniProtKB-SubCell"/>
</dbReference>
<dbReference type="CDD" id="cd09823">
    <property type="entry name" value="peroxinectin_like"/>
    <property type="match status" value="1"/>
</dbReference>
<evidence type="ECO:0000256" key="5">
    <source>
        <dbReference type="ARBA" id="ARBA00023180"/>
    </source>
</evidence>
<keyword evidence="6" id="KW-0349">Heme</keyword>
<keyword evidence="6" id="KW-0479">Metal-binding</keyword>
<protein>
    <recommendedName>
        <fullName evidence="10">Peroxinectin</fullName>
    </recommendedName>
</protein>
<dbReference type="AlphaFoldDB" id="A0AAW0Y543"/>
<keyword evidence="3" id="KW-0560">Oxidoreductase</keyword>
<evidence type="ECO:0000256" key="7">
    <source>
        <dbReference type="SAM" id="MobiDB-lite"/>
    </source>
</evidence>
<dbReference type="InterPro" id="IPR037120">
    <property type="entry name" value="Haem_peroxidase_sf_animal"/>
</dbReference>
<accession>A0AAW0Y543</accession>
<dbReference type="GO" id="GO:0046872">
    <property type="term" value="F:metal ion binding"/>
    <property type="evidence" value="ECO:0007669"/>
    <property type="project" value="UniProtKB-KW"/>
</dbReference>
<keyword evidence="3" id="KW-0575">Peroxidase</keyword>
<dbReference type="GO" id="GO:0004601">
    <property type="term" value="F:peroxidase activity"/>
    <property type="evidence" value="ECO:0007669"/>
    <property type="project" value="UniProtKB-KW"/>
</dbReference>
<dbReference type="PANTHER" id="PTHR11475">
    <property type="entry name" value="OXIDASE/PEROXIDASE"/>
    <property type="match status" value="1"/>
</dbReference>
<evidence type="ECO:0000256" key="3">
    <source>
        <dbReference type="ARBA" id="ARBA00022559"/>
    </source>
</evidence>
<feature type="binding site" description="axial binding residue" evidence="6">
    <location>
        <position position="580"/>
    </location>
    <ligand>
        <name>heme b</name>
        <dbReference type="ChEBI" id="CHEBI:60344"/>
    </ligand>
    <ligandPart>
        <name>Fe</name>
        <dbReference type="ChEBI" id="CHEBI:18248"/>
    </ligandPart>
</feature>
<evidence type="ECO:0008006" key="10">
    <source>
        <dbReference type="Google" id="ProtNLM"/>
    </source>
</evidence>
<dbReference type="InterPro" id="IPR019791">
    <property type="entry name" value="Haem_peroxidase_animal"/>
</dbReference>
<gene>
    <name evidence="8" type="ORF">OTU49_010990</name>
</gene>
<evidence type="ECO:0000313" key="8">
    <source>
        <dbReference type="EMBL" id="KAK8751905.1"/>
    </source>
</evidence>
<dbReference type="InterPro" id="IPR010255">
    <property type="entry name" value="Haem_peroxidase_sf"/>
</dbReference>
<dbReference type="SUPFAM" id="SSF48113">
    <property type="entry name" value="Heme-dependent peroxidases"/>
    <property type="match status" value="1"/>
</dbReference>
<keyword evidence="2" id="KW-0964">Secreted</keyword>
<keyword evidence="6" id="KW-0408">Iron</keyword>
<dbReference type="GO" id="GO:0006979">
    <property type="term" value="P:response to oxidative stress"/>
    <property type="evidence" value="ECO:0007669"/>
    <property type="project" value="InterPro"/>
</dbReference>
<dbReference type="PROSITE" id="PS50292">
    <property type="entry name" value="PEROXIDASE_3"/>
    <property type="match status" value="1"/>
</dbReference>
<organism evidence="8 9">
    <name type="scientific">Cherax quadricarinatus</name>
    <name type="common">Australian red claw crayfish</name>
    <dbReference type="NCBI Taxonomy" id="27406"/>
    <lineage>
        <taxon>Eukaryota</taxon>
        <taxon>Metazoa</taxon>
        <taxon>Ecdysozoa</taxon>
        <taxon>Arthropoda</taxon>
        <taxon>Crustacea</taxon>
        <taxon>Multicrustacea</taxon>
        <taxon>Malacostraca</taxon>
        <taxon>Eumalacostraca</taxon>
        <taxon>Eucarida</taxon>
        <taxon>Decapoda</taxon>
        <taxon>Pleocyemata</taxon>
        <taxon>Astacidea</taxon>
        <taxon>Parastacoidea</taxon>
        <taxon>Parastacidae</taxon>
        <taxon>Cherax</taxon>
    </lineage>
</organism>
<dbReference type="FunFam" id="1.10.640.10:FF:000003">
    <property type="entry name" value="chorion peroxidase"/>
    <property type="match status" value="1"/>
</dbReference>
<dbReference type="Gene3D" id="1.10.640.10">
    <property type="entry name" value="Haem peroxidase domain superfamily, animal type"/>
    <property type="match status" value="1"/>
</dbReference>
<evidence type="ECO:0000256" key="4">
    <source>
        <dbReference type="ARBA" id="ARBA00022729"/>
    </source>
</evidence>